<protein>
    <submittedName>
        <fullName evidence="1">Uncharacterized protein</fullName>
    </submittedName>
</protein>
<evidence type="ECO:0000313" key="1">
    <source>
        <dbReference type="EMBL" id="TDZ73313.1"/>
    </source>
</evidence>
<gene>
    <name evidence="1" type="ORF">CTRI78_v001228</name>
</gene>
<accession>A0A4R8RWS8</accession>
<dbReference type="EMBL" id="RYZW01000006">
    <property type="protein sequence ID" value="TDZ73313.1"/>
    <property type="molecule type" value="Genomic_DNA"/>
</dbReference>
<dbReference type="Proteomes" id="UP000295703">
    <property type="component" value="Unassembled WGS sequence"/>
</dbReference>
<comment type="caution">
    <text evidence="1">The sequence shown here is derived from an EMBL/GenBank/DDBJ whole genome shotgun (WGS) entry which is preliminary data.</text>
</comment>
<dbReference type="AlphaFoldDB" id="A0A4R8RWS8"/>
<reference evidence="1 2" key="1">
    <citation type="submission" date="2018-12" db="EMBL/GenBank/DDBJ databases">
        <title>Genome sequence and assembly of Colletotrichum trifolii.</title>
        <authorList>
            <person name="Gan P."/>
            <person name="Shirasu K."/>
        </authorList>
    </citation>
    <scope>NUCLEOTIDE SEQUENCE [LARGE SCALE GENOMIC DNA]</scope>
    <source>
        <strain evidence="1 2">543-2</strain>
    </source>
</reference>
<proteinExistence type="predicted"/>
<evidence type="ECO:0000313" key="2">
    <source>
        <dbReference type="Proteomes" id="UP000295703"/>
    </source>
</evidence>
<sequence>MGIIIIIIIMSMDLTTSTVPMHRMYIAYRMDITAITRTMLLILMFGRITITDMDTHIAKKKSKSSKRTSRSRSRASYLGFVPMPPMQPIPINGMPMPVHPAPVFGMGMGPPGGDDFIDYGPAPDPGLMDLEMGWGVDPGLLIQVDEPGGGREARGDDCCYAFFDAICGGAPRRRRDRTRHAAVVVEEEMLAD</sequence>
<organism evidence="1 2">
    <name type="scientific">Colletotrichum trifolii</name>
    <dbReference type="NCBI Taxonomy" id="5466"/>
    <lineage>
        <taxon>Eukaryota</taxon>
        <taxon>Fungi</taxon>
        <taxon>Dikarya</taxon>
        <taxon>Ascomycota</taxon>
        <taxon>Pezizomycotina</taxon>
        <taxon>Sordariomycetes</taxon>
        <taxon>Hypocreomycetidae</taxon>
        <taxon>Glomerellales</taxon>
        <taxon>Glomerellaceae</taxon>
        <taxon>Colletotrichum</taxon>
        <taxon>Colletotrichum orbiculare species complex</taxon>
    </lineage>
</organism>
<keyword evidence="2" id="KW-1185">Reference proteome</keyword>
<name>A0A4R8RWS8_COLTR</name>